<dbReference type="Pfam" id="PF13432">
    <property type="entry name" value="TPR_16"/>
    <property type="match status" value="1"/>
</dbReference>
<evidence type="ECO:0000256" key="2">
    <source>
        <dbReference type="SAM" id="Coils"/>
    </source>
</evidence>
<name>A0A7J7KSW4_BUGNE</name>
<dbReference type="FunFam" id="1.25.40.10:FF:000040">
    <property type="entry name" value="Tetratricopeptide repeat domain 28"/>
    <property type="match status" value="1"/>
</dbReference>
<gene>
    <name evidence="6" type="ORF">EB796_000419</name>
</gene>
<evidence type="ECO:0000313" key="6">
    <source>
        <dbReference type="EMBL" id="KAF6041257.1"/>
    </source>
</evidence>
<dbReference type="InterPro" id="IPR011990">
    <property type="entry name" value="TPR-like_helical_dom_sf"/>
</dbReference>
<evidence type="ECO:0000259" key="5">
    <source>
        <dbReference type="Pfam" id="PF26117"/>
    </source>
</evidence>
<feature type="compositionally biased region" description="Low complexity" evidence="3">
    <location>
        <begin position="2546"/>
        <end position="2555"/>
    </location>
</feature>
<feature type="compositionally biased region" description="Polar residues" evidence="3">
    <location>
        <begin position="2072"/>
        <end position="2088"/>
    </location>
</feature>
<feature type="compositionally biased region" description="Low complexity" evidence="3">
    <location>
        <begin position="2228"/>
        <end position="2243"/>
    </location>
</feature>
<feature type="compositionally biased region" description="Polar residues" evidence="3">
    <location>
        <begin position="1983"/>
        <end position="1995"/>
    </location>
</feature>
<feature type="region of interest" description="Disordered" evidence="3">
    <location>
        <begin position="1297"/>
        <end position="1322"/>
    </location>
</feature>
<evidence type="ECO:0000259" key="4">
    <source>
        <dbReference type="Pfam" id="PF12770"/>
    </source>
</evidence>
<dbReference type="Pfam" id="PF12770">
    <property type="entry name" value="CHAT"/>
    <property type="match status" value="1"/>
</dbReference>
<proteinExistence type="predicted"/>
<protein>
    <submittedName>
        <fullName evidence="6">TTC28</fullName>
    </submittedName>
</protein>
<feature type="repeat" description="TPR" evidence="1">
    <location>
        <begin position="254"/>
        <end position="287"/>
    </location>
</feature>
<dbReference type="Pfam" id="PF26117">
    <property type="entry name" value="TTC28_C"/>
    <property type="match status" value="1"/>
</dbReference>
<feature type="domain" description="TTC28 C-terminal" evidence="5">
    <location>
        <begin position="1819"/>
        <end position="1917"/>
    </location>
</feature>
<dbReference type="Gene3D" id="1.25.40.10">
    <property type="entry name" value="Tetratricopeptide repeat domain"/>
    <property type="match status" value="6"/>
</dbReference>
<feature type="coiled-coil region" evidence="2">
    <location>
        <begin position="794"/>
        <end position="847"/>
    </location>
</feature>
<accession>A0A7J7KSW4</accession>
<feature type="repeat" description="TPR" evidence="1">
    <location>
        <begin position="614"/>
        <end position="647"/>
    </location>
</feature>
<feature type="repeat" description="TPR" evidence="1">
    <location>
        <begin position="294"/>
        <end position="327"/>
    </location>
</feature>
<feature type="repeat" description="TPR" evidence="1">
    <location>
        <begin position="374"/>
        <end position="407"/>
    </location>
</feature>
<dbReference type="InterPro" id="IPR019734">
    <property type="entry name" value="TPR_rpt"/>
</dbReference>
<dbReference type="PANTHER" id="PTHR10098:SF108">
    <property type="entry name" value="TETRATRICOPEPTIDE REPEAT PROTEIN 28"/>
    <property type="match status" value="1"/>
</dbReference>
<feature type="region of interest" description="Disordered" evidence="3">
    <location>
        <begin position="1983"/>
        <end position="2013"/>
    </location>
</feature>
<evidence type="ECO:0000256" key="1">
    <source>
        <dbReference type="PROSITE-ProRule" id="PRU00339"/>
    </source>
</evidence>
<evidence type="ECO:0000313" key="7">
    <source>
        <dbReference type="Proteomes" id="UP000593567"/>
    </source>
</evidence>
<reference evidence="6" key="1">
    <citation type="submission" date="2020-06" db="EMBL/GenBank/DDBJ databases">
        <title>Draft genome of Bugula neritina, a colonial animal packing powerful symbionts and potential medicines.</title>
        <authorList>
            <person name="Rayko M."/>
        </authorList>
    </citation>
    <scope>NUCLEOTIDE SEQUENCE [LARGE SCALE GENOMIC DNA]</scope>
    <source>
        <strain evidence="6">Kwan_BN1</strain>
    </source>
</reference>
<dbReference type="EMBL" id="VXIV02000063">
    <property type="protein sequence ID" value="KAF6041257.1"/>
    <property type="molecule type" value="Genomic_DNA"/>
</dbReference>
<dbReference type="OrthoDB" id="626167at2759"/>
<feature type="region of interest" description="Disordered" evidence="3">
    <location>
        <begin position="2225"/>
        <end position="2253"/>
    </location>
</feature>
<dbReference type="Proteomes" id="UP000593567">
    <property type="component" value="Unassembled WGS sequence"/>
</dbReference>
<feature type="compositionally biased region" description="Basic and acidic residues" evidence="3">
    <location>
        <begin position="2135"/>
        <end position="2144"/>
    </location>
</feature>
<feature type="repeat" description="TPR" evidence="1">
    <location>
        <begin position="977"/>
        <end position="1010"/>
    </location>
</feature>
<keyword evidence="1" id="KW-0802">TPR repeat</keyword>
<keyword evidence="7" id="KW-1185">Reference proteome</keyword>
<feature type="repeat" description="TPR" evidence="1">
    <location>
        <begin position="654"/>
        <end position="687"/>
    </location>
</feature>
<dbReference type="Pfam" id="PF13176">
    <property type="entry name" value="TPR_7"/>
    <property type="match status" value="1"/>
</dbReference>
<feature type="compositionally biased region" description="Polar residues" evidence="3">
    <location>
        <begin position="1306"/>
        <end position="1320"/>
    </location>
</feature>
<feature type="repeat" description="TPR" evidence="1">
    <location>
        <begin position="454"/>
        <end position="487"/>
    </location>
</feature>
<feature type="compositionally biased region" description="Low complexity" evidence="3">
    <location>
        <begin position="1926"/>
        <end position="1959"/>
    </location>
</feature>
<dbReference type="PROSITE" id="PS50005">
    <property type="entry name" value="TPR"/>
    <property type="match status" value="9"/>
</dbReference>
<feature type="compositionally biased region" description="Basic and acidic residues" evidence="3">
    <location>
        <begin position="2110"/>
        <end position="2127"/>
    </location>
</feature>
<comment type="caution">
    <text evidence="6">The sequence shown here is derived from an EMBL/GenBank/DDBJ whole genome shotgun (WGS) entry which is preliminary data.</text>
</comment>
<dbReference type="FunFam" id="1.25.40.10:FF:000096">
    <property type="entry name" value="Tetratricopeptide repeat domain 28"/>
    <property type="match status" value="1"/>
</dbReference>
<dbReference type="SUPFAM" id="SSF48452">
    <property type="entry name" value="TPR-like"/>
    <property type="match status" value="7"/>
</dbReference>
<feature type="region of interest" description="Disordered" evidence="3">
    <location>
        <begin position="2536"/>
        <end position="2555"/>
    </location>
</feature>
<feature type="compositionally biased region" description="Low complexity" evidence="3">
    <location>
        <begin position="2165"/>
        <end position="2178"/>
    </location>
</feature>
<dbReference type="InterPro" id="IPR024983">
    <property type="entry name" value="CHAT_dom"/>
</dbReference>
<evidence type="ECO:0000256" key="3">
    <source>
        <dbReference type="SAM" id="MobiDB-lite"/>
    </source>
</evidence>
<feature type="repeat" description="TPR" evidence="1">
    <location>
        <begin position="574"/>
        <end position="607"/>
    </location>
</feature>
<sequence length="2578" mass="283096">MSTLSRKNIHNEEPEIELQSEYLSAGTSSGSGANQTLFAEKVKKSQEAIQKGDFNSAVSHYSDAIKLDPVNHILYSNRSAAYVKLGQHEKALADALKAKELDSSWPKAFYREGIALQCLGRFADALAAFAAGLALDSKSAQLLGGLVDAASRSPLKARFSPTYQQLRSMKLDKNAFVIISVIGQDLLACNHHAASVVVLESALLIGTCSLKLRGSVFSALSSAHWGLKNCDQAISYMQKDLSVAKSLDDEEGEARAHGNLGSAYFSRGNYREALNNHRRQLKLAMKLKLSSTASTALSNLGHVYTAIGDYPNALASHKQCVLLVKQSTDKLWEAREIGNVGAVYTAMGDFANALECHNEHLKIAKESGEKMEEARALSNLGSAHHYNRDYDKAINYHLQVLQVSQQLTDKTLEARAYAGLGHAARAQNNLSKAKVYHEKQLDNALQTKDKAAESRACSNIGIVYHQLGEYDAALKLHKKHLSIAKNLGDRTSQGRAYGNIGNAYSALCQHEEAIKFHKQELAISKEVSDKHSEASTHGNLAVAYQALGMFEQALQHYNAHLNIARDLKDIASEARALSNVGNYYSVRGEFTQAVPFYMQYLQLSQELTDSEGEARACHCLGFAHYSLGSYREAIRYYEQDLALAKDLKDQLTMARAYCNLGLAYKSLGQYSQALEYQYNFLQITHTLRNIPGKFRAMGNIGDILINMQNMQEAVLLYNQQLKLAKQANDHSLEAAAYGALGIAHRIMGQYDKALGFHTQELNLRQELNDLRGECKAHGNLGNVHVSLGNYIQGYKCYEEQLERAREVKDSSIEAQACGNLGITKINMSQYEEAIGLFEQQLAMLEQVVGTRAMLDKGRSFGNLGECYEQLADFEESVKCHEQYLVIAQNTASLIDQDKAYRGLGNAHRSMGNLQQALVCFEKRLVVTHELEDSVHKGSAYGELGCLHSLLGNFDQAISCLEHQITLAKEQSDKTGESDACCGLGGVYQQMGEYERAIDFHKKDLLIAQETSNLSAQCRAYGNLGLSFESQGDFQEALNHQEQHLSLAAEMNDRVAKTLAYSSLGRIHHSLSNFPQASQYLRQGLQIAEQLGRREDEAKIRHRLGLSLWSDGDLDEAQHQLYKAAELFENIRREAHVCSDYKLSLFDLQTASYQALQRVLVSLGRHEEALVVAERGRTRAFVDLLLERQTGGDGMYGTVDNTPVTIDQIMLTVNRAKATVIYYSIAAGYLYSWLLVPEKGVAKFHECSVNELDQNDLDSDNVSLAGSISMLDQYVGHARESLGVETHIPSSLCSSRSSMRAGSVPSTSGVYSQSETDSCTGSEVDESWAHQLEEISGRINSENDRTGFLRMVNRNHVFNSSNYSLSSLFSASGSLNSFNLGASLKRTSHAPHSLSGKPPLGALYDLLISPMEEHLPDSSSNSSNKDLILVLQGDLYLVPFAVLKGTKSTQHLYERFGLIVCPSLTALSDNSSPMRLNSGSSGALVIGNPSLPPSIKEQWHLRDLPSAEQEAKIVGEMMGVKPITGKSASKDAVLRNIPNTEVIHIAAHVSWKLSSVVLSPSEYAKSSDQFSLDDCHESNAGSAGGGFDAPSLTEYLLTAADVLNTKLQCKLVVLSSGHTDDQAARINSDGVVGLTRALLAAGAKCVLFSLWPVPVEASKLCMKHFYTSLLQGYSASKALGDAMRKVQAVKQYSHASNWAGWVLVGSDIKLSSKVALMGQALCEIIQTTNRCREAMRVLLHLIEKSLQRIIQGEEKGMYTTQDSIESKVGSIPGWKDLLTSVGFRFEAGANGAPPVVFFPLSDPGERLTQCSTSLQAMLALPRNALTPLSKLLTNYEAGEAIIQILKELISKNETFSQMKMRVKLWRVPGCHEFLASLGFDLVDVGKDEVTVRTGKQASKKIIHCAVQALIVLFNTQEAPRMGLSGASSMESLNSSHSSSNTTTTSNFSKDSSTPHDSSTPPSSPHGKYYSPAGRLSSVRAHHVSYNSKPRNPSGSLQRPKPVMGVSRSPRSSKYTSLSVDDAFRYGGPAGRFRYGDDEAKVIGIDSDGTPTDDASSVSSADTKRPMPTRFTGRYNNNMDVRYTTSSPSDSEGAVSPLGREKARKVSVPTNRKMDRLKTPARSEPKLNDSQRTPTRLPEKNSDGVRSRGASAEMSRSRRIVNESDSSEGSASSSHTMTAASVKDPTSLAYRIMVDAKSEIQAVEKMQQLSINQNRQETHRLRQEFSERVANSNPSPAGSGSNLSPTGTGSKSSKLVKEVHFSDEPLRAKPPVAPKPKPRVEFPVTKHAANTPSGQPTKGVRFKDIPIALESDSDVEMVRPPPGYDNDFDIYDTVVTSSHSPVTSLQPPPYDVALNHRTVVKHVRQAEIEQPEAVTSFMSLDKVPLNRKQLSDSREQLVDHSDQDDNVNYYENGGFEVSDSEFEQHRSTSFMSGGTTPTTKSVQHSNITPTSANSNSVLKPAIKPYKQPNNFHLNNQTYINLPPPQYRNSDVESNSESNLTDISQMDYVNVYEDDVNSNERYVYDINNHYVDDLYPETSQSYSRPARHSNSGNNSWGYNSNHAAPGALPFYMVEGMKASEC</sequence>
<dbReference type="Pfam" id="PF13424">
    <property type="entry name" value="TPR_12"/>
    <property type="match status" value="11"/>
</dbReference>
<organism evidence="6 7">
    <name type="scientific">Bugula neritina</name>
    <name type="common">Brown bryozoan</name>
    <name type="synonym">Sertularia neritina</name>
    <dbReference type="NCBI Taxonomy" id="10212"/>
    <lineage>
        <taxon>Eukaryota</taxon>
        <taxon>Metazoa</taxon>
        <taxon>Spiralia</taxon>
        <taxon>Lophotrochozoa</taxon>
        <taxon>Bryozoa</taxon>
        <taxon>Gymnolaemata</taxon>
        <taxon>Cheilostomatida</taxon>
        <taxon>Flustrina</taxon>
        <taxon>Buguloidea</taxon>
        <taxon>Bugulidae</taxon>
        <taxon>Bugula</taxon>
    </lineage>
</organism>
<feature type="domain" description="CHAT" evidence="4">
    <location>
        <begin position="1397"/>
        <end position="1705"/>
    </location>
</feature>
<dbReference type="FunFam" id="1.25.40.10:FF:001590">
    <property type="entry name" value="Rapsynoid, putative"/>
    <property type="match status" value="1"/>
</dbReference>
<dbReference type="InterPro" id="IPR058900">
    <property type="entry name" value="TTC28_C"/>
</dbReference>
<dbReference type="PANTHER" id="PTHR10098">
    <property type="entry name" value="RAPSYN-RELATED"/>
    <property type="match status" value="1"/>
</dbReference>
<feature type="region of interest" description="Disordered" evidence="3">
    <location>
        <begin position="1923"/>
        <end position="1971"/>
    </location>
</feature>
<feature type="region of interest" description="Disordered" evidence="3">
    <location>
        <begin position="2425"/>
        <end position="2453"/>
    </location>
</feature>
<dbReference type="SMART" id="SM00028">
    <property type="entry name" value="TPR"/>
    <property type="match status" value="26"/>
</dbReference>
<feature type="region of interest" description="Disordered" evidence="3">
    <location>
        <begin position="2042"/>
        <end position="2178"/>
    </location>
</feature>
<feature type="repeat" description="TPR" evidence="1">
    <location>
        <begin position="1057"/>
        <end position="1090"/>
    </location>
</feature>
<keyword evidence="2" id="KW-0175">Coiled coil</keyword>